<accession>A0A0C1N5Z7</accession>
<evidence type="ECO:0000313" key="1">
    <source>
        <dbReference type="EMBL" id="KIE10062.1"/>
    </source>
</evidence>
<comment type="caution">
    <text evidence="1">The sequence shown here is derived from an EMBL/GenBank/DDBJ whole genome shotgun (WGS) entry which is preliminary data.</text>
</comment>
<dbReference type="STRING" id="1479485.DA73_0215505"/>
<reference evidence="1" key="1">
    <citation type="journal article" date="2015" name="Genome Announc.">
        <title>Draft Genome Sequence of Tolypothrix boutellei Strain VB521301.</title>
        <authorList>
            <person name="Chandrababunaidu M.M."/>
            <person name="Singh D."/>
            <person name="Sen D."/>
            <person name="Bhan S."/>
            <person name="Das S."/>
            <person name="Gupta A."/>
            <person name="Adhikary S.P."/>
            <person name="Tripathy S."/>
        </authorList>
    </citation>
    <scope>NUCLEOTIDE SEQUENCE</scope>
    <source>
        <strain evidence="1">VB521301</strain>
    </source>
</reference>
<dbReference type="EMBL" id="JHEG02000048">
    <property type="protein sequence ID" value="KIE10062.1"/>
    <property type="molecule type" value="Genomic_DNA"/>
</dbReference>
<organism evidence="1">
    <name type="scientific">Tolypothrix bouteillei VB521301</name>
    <dbReference type="NCBI Taxonomy" id="1479485"/>
    <lineage>
        <taxon>Bacteria</taxon>
        <taxon>Bacillati</taxon>
        <taxon>Cyanobacteriota</taxon>
        <taxon>Cyanophyceae</taxon>
        <taxon>Nostocales</taxon>
        <taxon>Tolypothrichaceae</taxon>
        <taxon>Tolypothrix</taxon>
    </lineage>
</organism>
<protein>
    <submittedName>
        <fullName evidence="1">Uncharacterized protein</fullName>
    </submittedName>
</protein>
<sequence length="79" mass="9062">MLFAIGIFLRHLLKEAPAQNLCAIYGFYVKVAPCGVNFFNRGDGEWRDKADKADKADRGERIEIFLVYPIPNPQFPLFK</sequence>
<dbReference type="AlphaFoldDB" id="A0A0C1N5Z7"/>
<gene>
    <name evidence="1" type="ORF">DA73_0215505</name>
</gene>
<name>A0A0C1N5Z7_9CYAN</name>
<proteinExistence type="predicted"/>